<sequence length="305" mass="33864">MLKNRTSANNDNFALPEIQGRDEMSPQPPPHDDNYDQVLLIKKRQPNSIIEKYQRIITLICVGLIFTFAVIYLVVVIFSKKNGKRISYDPQKNCRKLHEKYRELPSGVYKLNPPGIPPFNAYCDMDTDGGGWTVIQRRIDGNLSFYDKLWNDYKVGFNNGLENNIGDEAHFYTLRLSSQFVGNASKTSDSGISYSNGFKFSTVDAIQGADSSCFSAWQYGGWWMHIGCVNGALNGKYVPPSASGGYGFFWNTGSAGPSRCTPSRPTTPNLTTDSAHTCSPARQATAAATIETSEDPGWQDILRPV</sequence>
<dbReference type="PROSITE" id="PS51406">
    <property type="entry name" value="FIBRINOGEN_C_2"/>
    <property type="match status" value="1"/>
</dbReference>
<dbReference type="WBParaSite" id="PSAMB.scaffold5974size10453.g27745.t1">
    <property type="protein sequence ID" value="PSAMB.scaffold5974size10453.g27745.t1"/>
    <property type="gene ID" value="PSAMB.scaffold5974size10453.g27745"/>
</dbReference>
<feature type="compositionally biased region" description="Basic and acidic residues" evidence="1">
    <location>
        <begin position="19"/>
        <end position="34"/>
    </location>
</feature>
<feature type="region of interest" description="Disordered" evidence="1">
    <location>
        <begin position="1"/>
        <end position="34"/>
    </location>
</feature>
<dbReference type="SMART" id="SM00186">
    <property type="entry name" value="FBG"/>
    <property type="match status" value="1"/>
</dbReference>
<evidence type="ECO:0000256" key="2">
    <source>
        <dbReference type="SAM" id="Phobius"/>
    </source>
</evidence>
<dbReference type="Proteomes" id="UP000887566">
    <property type="component" value="Unplaced"/>
</dbReference>
<feature type="transmembrane region" description="Helical" evidence="2">
    <location>
        <begin position="56"/>
        <end position="78"/>
    </location>
</feature>
<organism evidence="4 5">
    <name type="scientific">Plectus sambesii</name>
    <dbReference type="NCBI Taxonomy" id="2011161"/>
    <lineage>
        <taxon>Eukaryota</taxon>
        <taxon>Metazoa</taxon>
        <taxon>Ecdysozoa</taxon>
        <taxon>Nematoda</taxon>
        <taxon>Chromadorea</taxon>
        <taxon>Plectida</taxon>
        <taxon>Plectina</taxon>
        <taxon>Plectoidea</taxon>
        <taxon>Plectidae</taxon>
        <taxon>Plectus</taxon>
    </lineage>
</organism>
<protein>
    <submittedName>
        <fullName evidence="5">Fibrinogen C-terminal domain-containing protein</fullName>
    </submittedName>
</protein>
<evidence type="ECO:0000313" key="4">
    <source>
        <dbReference type="Proteomes" id="UP000887566"/>
    </source>
</evidence>
<feature type="domain" description="Fibrinogen C-terminal" evidence="3">
    <location>
        <begin position="85"/>
        <end position="159"/>
    </location>
</feature>
<proteinExistence type="predicted"/>
<dbReference type="Gene3D" id="3.90.215.10">
    <property type="entry name" value="Gamma Fibrinogen, chain A, domain 1"/>
    <property type="match status" value="2"/>
</dbReference>
<dbReference type="InterPro" id="IPR014716">
    <property type="entry name" value="Fibrinogen_a/b/g_C_1"/>
</dbReference>
<dbReference type="GO" id="GO:0005615">
    <property type="term" value="C:extracellular space"/>
    <property type="evidence" value="ECO:0007669"/>
    <property type="project" value="TreeGrafter"/>
</dbReference>
<dbReference type="Pfam" id="PF00147">
    <property type="entry name" value="Fibrinogen_C"/>
    <property type="match status" value="2"/>
</dbReference>
<keyword evidence="2" id="KW-1133">Transmembrane helix</keyword>
<accession>A0A914X1K2</accession>
<name>A0A914X1K2_9BILA</name>
<feature type="compositionally biased region" description="Polar residues" evidence="1">
    <location>
        <begin position="1"/>
        <end position="12"/>
    </location>
</feature>
<keyword evidence="2" id="KW-0472">Membrane</keyword>
<evidence type="ECO:0000256" key="1">
    <source>
        <dbReference type="SAM" id="MobiDB-lite"/>
    </source>
</evidence>
<dbReference type="PANTHER" id="PTHR19143">
    <property type="entry name" value="FIBRINOGEN/TENASCIN/ANGIOPOEITIN"/>
    <property type="match status" value="1"/>
</dbReference>
<dbReference type="InterPro" id="IPR050373">
    <property type="entry name" value="Fibrinogen_C-term_domain"/>
</dbReference>
<keyword evidence="4" id="KW-1185">Reference proteome</keyword>
<dbReference type="SUPFAM" id="SSF56496">
    <property type="entry name" value="Fibrinogen C-terminal domain-like"/>
    <property type="match status" value="1"/>
</dbReference>
<reference evidence="5" key="1">
    <citation type="submission" date="2022-11" db="UniProtKB">
        <authorList>
            <consortium name="WormBaseParasite"/>
        </authorList>
    </citation>
    <scope>IDENTIFICATION</scope>
</reference>
<evidence type="ECO:0000259" key="3">
    <source>
        <dbReference type="PROSITE" id="PS51406"/>
    </source>
</evidence>
<dbReference type="InterPro" id="IPR002181">
    <property type="entry name" value="Fibrinogen_a/b/g_C_dom"/>
</dbReference>
<dbReference type="NCBIfam" id="NF040941">
    <property type="entry name" value="GGGWT_bact"/>
    <property type="match status" value="1"/>
</dbReference>
<dbReference type="AlphaFoldDB" id="A0A914X1K2"/>
<evidence type="ECO:0000313" key="5">
    <source>
        <dbReference type="WBParaSite" id="PSAMB.scaffold5974size10453.g27745.t1"/>
    </source>
</evidence>
<dbReference type="InterPro" id="IPR036056">
    <property type="entry name" value="Fibrinogen-like_C"/>
</dbReference>
<keyword evidence="2" id="KW-0812">Transmembrane</keyword>